<dbReference type="Proteomes" id="UP000309061">
    <property type="component" value="Chromosome"/>
</dbReference>
<name>A0A6B8KB78_9HYPH</name>
<dbReference type="GO" id="GO:0016020">
    <property type="term" value="C:membrane"/>
    <property type="evidence" value="ECO:0007669"/>
    <property type="project" value="InterPro"/>
</dbReference>
<evidence type="ECO:0000256" key="1">
    <source>
        <dbReference type="SAM" id="Phobius"/>
    </source>
</evidence>
<dbReference type="GO" id="GO:0032153">
    <property type="term" value="C:cell division site"/>
    <property type="evidence" value="ECO:0007669"/>
    <property type="project" value="TreeGrafter"/>
</dbReference>
<protein>
    <submittedName>
        <fullName evidence="2">ABC transporter permease</fullName>
    </submittedName>
</protein>
<gene>
    <name evidence="2" type="ORF">H2LOC_006560</name>
</gene>
<feature type="transmembrane region" description="Helical" evidence="1">
    <location>
        <begin position="43"/>
        <end position="65"/>
    </location>
</feature>
<feature type="transmembrane region" description="Helical" evidence="1">
    <location>
        <begin position="293"/>
        <end position="316"/>
    </location>
</feature>
<accession>A0A6B8KB78</accession>
<reference evidence="2 3" key="1">
    <citation type="submission" date="2019-11" db="EMBL/GenBank/DDBJ databases">
        <title>The genome sequence of Methylocystis heyeri.</title>
        <authorList>
            <person name="Oshkin I.Y."/>
            <person name="Miroshnikov K."/>
            <person name="Dedysh S.N."/>
        </authorList>
    </citation>
    <scope>NUCLEOTIDE SEQUENCE [LARGE SCALE GENOMIC DNA]</scope>
    <source>
        <strain evidence="2 3">H2</strain>
    </source>
</reference>
<keyword evidence="1" id="KW-0812">Transmembrane</keyword>
<dbReference type="GO" id="GO:0051301">
    <property type="term" value="P:cell division"/>
    <property type="evidence" value="ECO:0007669"/>
    <property type="project" value="InterPro"/>
</dbReference>
<dbReference type="RefSeq" id="WP_136495668.1">
    <property type="nucleotide sequence ID" value="NZ_CP046052.1"/>
</dbReference>
<keyword evidence="3" id="KW-1185">Reference proteome</keyword>
<keyword evidence="1" id="KW-0472">Membrane</keyword>
<feature type="transmembrane region" description="Helical" evidence="1">
    <location>
        <begin position="182"/>
        <end position="209"/>
    </location>
</feature>
<evidence type="ECO:0000313" key="3">
    <source>
        <dbReference type="Proteomes" id="UP000309061"/>
    </source>
</evidence>
<dbReference type="KEGG" id="mhey:H2LOC_006560"/>
<dbReference type="AlphaFoldDB" id="A0A6B8KB78"/>
<dbReference type="OrthoDB" id="9814843at2"/>
<dbReference type="InterPro" id="IPR004513">
    <property type="entry name" value="FtsX"/>
</dbReference>
<feature type="transmembrane region" description="Helical" evidence="1">
    <location>
        <begin position="245"/>
        <end position="268"/>
    </location>
</feature>
<dbReference type="EMBL" id="CP046052">
    <property type="protein sequence ID" value="QGM45386.1"/>
    <property type="molecule type" value="Genomic_DNA"/>
</dbReference>
<dbReference type="PANTHER" id="PTHR47755:SF1">
    <property type="entry name" value="CELL DIVISION PROTEIN FTSX"/>
    <property type="match status" value="1"/>
</dbReference>
<proteinExistence type="predicted"/>
<dbReference type="PANTHER" id="PTHR47755">
    <property type="entry name" value="CELL DIVISION PROTEIN FTSX"/>
    <property type="match status" value="1"/>
</dbReference>
<sequence length="324" mass="34463">MSRIPLRKAFSWTNLEPLEATEEDAPPREQPLAPTDSVAGRSVVIVIAIMTFLAALAAGAALLVADASVDWRKEVAREASVQVRSLPGRDIDADVRAAARIIEATPGVKEARIYTKAESEALLSPWLGKGLDLTELPTPRMIVVRLDVTKRTDLARLKQDLAAGAPYATLDDHRLWVERLDAMAGTVVGTAALIFALVVVAMAVAVASATRAAVATNREIVEVLHIVGAADDFIAREFQRRFLALGLRGALIGGGGAALFFLVAGLLARRWTATPGGDEIEAMFGSASLDARGFAVIMALSLAVAALTGVMSRLIVLRRLKELN</sequence>
<organism evidence="2 3">
    <name type="scientific">Methylocystis heyeri</name>
    <dbReference type="NCBI Taxonomy" id="391905"/>
    <lineage>
        <taxon>Bacteria</taxon>
        <taxon>Pseudomonadati</taxon>
        <taxon>Pseudomonadota</taxon>
        <taxon>Alphaproteobacteria</taxon>
        <taxon>Hyphomicrobiales</taxon>
        <taxon>Methylocystaceae</taxon>
        <taxon>Methylocystis</taxon>
    </lineage>
</organism>
<keyword evidence="1" id="KW-1133">Transmembrane helix</keyword>
<evidence type="ECO:0000313" key="2">
    <source>
        <dbReference type="EMBL" id="QGM45386.1"/>
    </source>
</evidence>